<feature type="transmembrane region" description="Helical" evidence="1">
    <location>
        <begin position="6"/>
        <end position="27"/>
    </location>
</feature>
<name>A0A1R1XHN5_9FUNG</name>
<evidence type="ECO:0000256" key="1">
    <source>
        <dbReference type="SAM" id="Phobius"/>
    </source>
</evidence>
<keyword evidence="1" id="KW-0812">Transmembrane</keyword>
<feature type="non-terminal residue" evidence="2">
    <location>
        <position position="30"/>
    </location>
</feature>
<organism evidence="2 3">
    <name type="scientific">Smittium culicis</name>
    <dbReference type="NCBI Taxonomy" id="133412"/>
    <lineage>
        <taxon>Eukaryota</taxon>
        <taxon>Fungi</taxon>
        <taxon>Fungi incertae sedis</taxon>
        <taxon>Zoopagomycota</taxon>
        <taxon>Kickxellomycotina</taxon>
        <taxon>Harpellomycetes</taxon>
        <taxon>Harpellales</taxon>
        <taxon>Legeriomycetaceae</taxon>
        <taxon>Smittium</taxon>
    </lineage>
</organism>
<keyword evidence="3" id="KW-1185">Reference proteome</keyword>
<proteinExistence type="predicted"/>
<accession>A0A1R1XHN5</accession>
<evidence type="ECO:0000313" key="3">
    <source>
        <dbReference type="Proteomes" id="UP000187429"/>
    </source>
</evidence>
<dbReference type="Proteomes" id="UP000187429">
    <property type="component" value="Unassembled WGS sequence"/>
</dbReference>
<evidence type="ECO:0000313" key="2">
    <source>
        <dbReference type="EMBL" id="OMJ14118.1"/>
    </source>
</evidence>
<sequence length="30" mass="3141">MAEANSVSTMYLLITLPLASSCCTFFAPAS</sequence>
<gene>
    <name evidence="2" type="ORF">AYI69_g8722</name>
</gene>
<dbReference type="AlphaFoldDB" id="A0A1R1XHN5"/>
<protein>
    <submittedName>
        <fullName evidence="2">Uncharacterized protein</fullName>
    </submittedName>
</protein>
<comment type="caution">
    <text evidence="2">The sequence shown here is derived from an EMBL/GenBank/DDBJ whole genome shotgun (WGS) entry which is preliminary data.</text>
</comment>
<reference evidence="3" key="1">
    <citation type="submission" date="2017-01" db="EMBL/GenBank/DDBJ databases">
        <authorList>
            <person name="Wang Y."/>
            <person name="White M."/>
            <person name="Kvist S."/>
            <person name="Moncalvo J.-M."/>
        </authorList>
    </citation>
    <scope>NUCLEOTIDE SEQUENCE [LARGE SCALE GENOMIC DNA]</scope>
    <source>
        <strain evidence="3">ID-206-W2</strain>
    </source>
</reference>
<keyword evidence="1" id="KW-0472">Membrane</keyword>
<dbReference type="EMBL" id="LSSM01004784">
    <property type="protein sequence ID" value="OMJ14118.1"/>
    <property type="molecule type" value="Genomic_DNA"/>
</dbReference>
<keyword evidence="1" id="KW-1133">Transmembrane helix</keyword>